<dbReference type="CDD" id="cd09487">
    <property type="entry name" value="SAM_superfamily"/>
    <property type="match status" value="1"/>
</dbReference>
<dbReference type="KEGG" id="gsl:Gasu_51110"/>
<dbReference type="Proteomes" id="UP000030680">
    <property type="component" value="Unassembled WGS sequence"/>
</dbReference>
<evidence type="ECO:0000313" key="1">
    <source>
        <dbReference type="EMBL" id="EME27385.1"/>
    </source>
</evidence>
<evidence type="ECO:0000313" key="2">
    <source>
        <dbReference type="Proteomes" id="UP000030680"/>
    </source>
</evidence>
<dbReference type="AlphaFoldDB" id="M2WU07"/>
<gene>
    <name evidence="1" type="ORF">Gasu_51110</name>
</gene>
<sequence>MASQEIRISLPGMTKVPLIDRKEDVYFILLTYLHQFSPVEGNLNDIRPAACFSPQVFGAGKSFVGENFLEFLKKFADEEEEQTKTEVFNKSSSGKVDLKIFSWKHFAENTLSVCFKLEEGFSRAPFPRFLEALMYNIILNAYRQNGKDTDALQMAQRMVKKFDTVGAIDYLLEQFEKQYLFLMIDELSHLSYLTRYYSELTMKQFVESDPKYVPFRNFFRILRSFLITGKVIVYLAGRTAEISAPLSDTRSSSVTLHMLRLNPFNLRDINEYLELASYDGKSLKDCLLLSVDLRHRFVELLKKKTGGIPLIVRNTLLALVGKLANLSQPVINNDNMEPLLDRIFRLVLLESVTIIIPEIPDSATLLRYQFVLLNYLLGTIFPINFIVTLCGTETYLMDLVATFGFYSESCGTDGIDLGTEFKIGCCEFILRAHSKDNFFREATELFPLSPFSYIPDTATAKRVFFEFLFMKIFRFRLLTFLHSNSWPIVHSAIPGIFQGSFIEQDNVSYSMESAKSYDIPILRDVSRSFSVHYRDYLQHCGIFVPKDGNSSGPDAYVVFHNGQTRYVVGFSFKFYHKTEFSKRDIEKEAEEFFQGVVSVLNDGSPSSVQLCFQFVVVVCTSYDRSVVFSVEEHNIVEDASYLVTEHSAGSTLNESRRSCLQLVVVSQRNLERFFGIENFDILRKIGKASREEFRKDFSVWCKTVFESMSDEYVSPLEAKPFNVTLRVARNIRPRTNEENRMQMEGFQSAMQVEEGNTRGEQRVAASSSLSSSFDWNTFLREYCGLSEEDVAYCLPKVEDIDMDELPAVTKEILRDLGIDKPALRLKIRSSIRSYLANER</sequence>
<name>M2WU07_GALSU</name>
<dbReference type="GeneID" id="17086299"/>
<dbReference type="Gramene" id="EME27385">
    <property type="protein sequence ID" value="EME27385"/>
    <property type="gene ID" value="Gasu_51110"/>
</dbReference>
<dbReference type="EMBL" id="KB454533">
    <property type="protein sequence ID" value="EME27385.1"/>
    <property type="molecule type" value="Genomic_DNA"/>
</dbReference>
<organism evidence="1 2">
    <name type="scientific">Galdieria sulphuraria</name>
    <name type="common">Red alga</name>
    <dbReference type="NCBI Taxonomy" id="130081"/>
    <lineage>
        <taxon>Eukaryota</taxon>
        <taxon>Rhodophyta</taxon>
        <taxon>Bangiophyceae</taxon>
        <taxon>Galdieriales</taxon>
        <taxon>Galdieriaceae</taxon>
        <taxon>Galdieria</taxon>
    </lineage>
</organism>
<reference evidence="2" key="1">
    <citation type="journal article" date="2013" name="Science">
        <title>Gene transfer from bacteria and archaea facilitated evolution of an extremophilic eukaryote.</title>
        <authorList>
            <person name="Schonknecht G."/>
            <person name="Chen W.H."/>
            <person name="Ternes C.M."/>
            <person name="Barbier G.G."/>
            <person name="Shrestha R.P."/>
            <person name="Stanke M."/>
            <person name="Brautigam A."/>
            <person name="Baker B.J."/>
            <person name="Banfield J.F."/>
            <person name="Garavito R.M."/>
            <person name="Carr K."/>
            <person name="Wilkerson C."/>
            <person name="Rensing S.A."/>
            <person name="Gagneul D."/>
            <person name="Dickenson N.E."/>
            <person name="Oesterhelt C."/>
            <person name="Lercher M.J."/>
            <person name="Weber A.P."/>
        </authorList>
    </citation>
    <scope>NUCLEOTIDE SEQUENCE [LARGE SCALE GENOMIC DNA]</scope>
    <source>
        <strain evidence="2">074W</strain>
    </source>
</reference>
<accession>M2WU07</accession>
<dbReference type="RefSeq" id="XP_005703905.1">
    <property type="nucleotide sequence ID" value="XM_005703848.1"/>
</dbReference>
<proteinExistence type="predicted"/>
<keyword evidence="2" id="KW-1185">Reference proteome</keyword>
<protein>
    <submittedName>
        <fullName evidence="1">Archaeal ATPase</fullName>
    </submittedName>
</protein>